<accession>A0A8K0VS68</accession>
<gene>
    <name evidence="1" type="ORF">FB567DRAFT_613209</name>
</gene>
<evidence type="ECO:0000313" key="2">
    <source>
        <dbReference type="Proteomes" id="UP000813461"/>
    </source>
</evidence>
<organism evidence="1 2">
    <name type="scientific">Paraphoma chrysanthemicola</name>
    <dbReference type="NCBI Taxonomy" id="798071"/>
    <lineage>
        <taxon>Eukaryota</taxon>
        <taxon>Fungi</taxon>
        <taxon>Dikarya</taxon>
        <taxon>Ascomycota</taxon>
        <taxon>Pezizomycotina</taxon>
        <taxon>Dothideomycetes</taxon>
        <taxon>Pleosporomycetidae</taxon>
        <taxon>Pleosporales</taxon>
        <taxon>Pleosporineae</taxon>
        <taxon>Phaeosphaeriaceae</taxon>
        <taxon>Paraphoma</taxon>
    </lineage>
</organism>
<sequence length="306" mass="34811">MEDSRAAESAAGCRKLCTDIHAALPPEVRHRIYGFVLDDLDRVWSLSDSDLKCECPSSAPNLDDGDTDEREKTLRSIRAQCGINKDPFTLEFYNPQYFGMDTFNELVAMWYRNTVMTLVDCQVIPPLLITDPWGLGVPLKYEVQSIRTYISTADMGMREKFRFDPPVPCERYKHIGCCTMDAITASLRGLKDIRHSVALLVHVELPKQLIVYEDYEDSATYSAALGVLFATLKELEKHGHRVLLCPSFCIYIKPTALQILKSSRMLPTVSEWLQLATKLYYIDENVRPNLSSLSITDRMWLQISGI</sequence>
<reference evidence="1" key="1">
    <citation type="journal article" date="2021" name="Nat. Commun.">
        <title>Genetic determinants of endophytism in the Arabidopsis root mycobiome.</title>
        <authorList>
            <person name="Mesny F."/>
            <person name="Miyauchi S."/>
            <person name="Thiergart T."/>
            <person name="Pickel B."/>
            <person name="Atanasova L."/>
            <person name="Karlsson M."/>
            <person name="Huettel B."/>
            <person name="Barry K.W."/>
            <person name="Haridas S."/>
            <person name="Chen C."/>
            <person name="Bauer D."/>
            <person name="Andreopoulos W."/>
            <person name="Pangilinan J."/>
            <person name="LaButti K."/>
            <person name="Riley R."/>
            <person name="Lipzen A."/>
            <person name="Clum A."/>
            <person name="Drula E."/>
            <person name="Henrissat B."/>
            <person name="Kohler A."/>
            <person name="Grigoriev I.V."/>
            <person name="Martin F.M."/>
            <person name="Hacquard S."/>
        </authorList>
    </citation>
    <scope>NUCLEOTIDE SEQUENCE</scope>
    <source>
        <strain evidence="1">MPI-SDFR-AT-0120</strain>
    </source>
</reference>
<dbReference type="Proteomes" id="UP000813461">
    <property type="component" value="Unassembled WGS sequence"/>
</dbReference>
<dbReference type="EMBL" id="JAGMVJ010000028">
    <property type="protein sequence ID" value="KAH7070042.1"/>
    <property type="molecule type" value="Genomic_DNA"/>
</dbReference>
<name>A0A8K0VS68_9PLEO</name>
<evidence type="ECO:0000313" key="1">
    <source>
        <dbReference type="EMBL" id="KAH7070042.1"/>
    </source>
</evidence>
<dbReference type="AlphaFoldDB" id="A0A8K0VS68"/>
<proteinExistence type="predicted"/>
<protein>
    <submittedName>
        <fullName evidence="1">Uncharacterized protein</fullName>
    </submittedName>
</protein>
<keyword evidence="2" id="KW-1185">Reference proteome</keyword>
<comment type="caution">
    <text evidence="1">The sequence shown here is derived from an EMBL/GenBank/DDBJ whole genome shotgun (WGS) entry which is preliminary data.</text>
</comment>